<feature type="modified residue" description="Phosphohistidine; by HPr" evidence="7">
    <location>
        <position position="75"/>
    </location>
</feature>
<dbReference type="CDD" id="cd00215">
    <property type="entry name" value="PTS_IIA_lac"/>
    <property type="match status" value="1"/>
</dbReference>
<dbReference type="Proteomes" id="UP000027980">
    <property type="component" value="Chromosome"/>
</dbReference>
<dbReference type="PANTHER" id="PTHR34382">
    <property type="entry name" value="PTS SYSTEM N,N'-DIACETYLCHITOBIOSE-SPECIFIC EIIA COMPONENT"/>
    <property type="match status" value="1"/>
</dbReference>
<evidence type="ECO:0000313" key="9">
    <source>
        <dbReference type="Proteomes" id="UP000027980"/>
    </source>
</evidence>
<dbReference type="AlphaFoldDB" id="A0A075LPU8"/>
<evidence type="ECO:0000256" key="7">
    <source>
        <dbReference type="PROSITE-ProRule" id="PRU00418"/>
    </source>
</evidence>
<dbReference type="GeneID" id="34222880"/>
<protein>
    <recommendedName>
        <fullName evidence="10">PTS cellobiose transporter subunit IIA</fullName>
    </recommendedName>
</protein>
<sequence>MNLEEKAFQLILYGGDGRSYAMEAMALARQHAFEEARQKIEASREAINQAHHVQTELISAEAGGKQTTLSLLMVHAQDHLMNAMTVRELAEEIIYLQEELARQAAARGSV</sequence>
<evidence type="ECO:0000256" key="4">
    <source>
        <dbReference type="ARBA" id="ARBA00022683"/>
    </source>
</evidence>
<keyword evidence="1" id="KW-0813">Transport</keyword>
<feature type="binding site" evidence="6">
    <location>
        <position position="78"/>
    </location>
    <ligand>
        <name>Mg(2+)</name>
        <dbReference type="ChEBI" id="CHEBI:18420"/>
        <note>ligand shared between all trimeric partners</note>
    </ligand>
</feature>
<dbReference type="RefSeq" id="WP_038564409.1">
    <property type="nucleotide sequence ID" value="NZ_CP008876.1"/>
</dbReference>
<dbReference type="InterPro" id="IPR003188">
    <property type="entry name" value="PTS_IIA_lac/cel"/>
</dbReference>
<keyword evidence="6" id="KW-0479">Metal-binding</keyword>
<dbReference type="SUPFAM" id="SSF46973">
    <property type="entry name" value="Enzyme IIa from lactose specific PTS, IIa-lac"/>
    <property type="match status" value="1"/>
</dbReference>
<evidence type="ECO:0000256" key="3">
    <source>
        <dbReference type="ARBA" id="ARBA00022679"/>
    </source>
</evidence>
<accession>A0A075LPU8</accession>
<dbReference type="HOGENOM" id="CLU_152490_1_0_9"/>
<dbReference type="GO" id="GO:0009401">
    <property type="term" value="P:phosphoenolpyruvate-dependent sugar phosphotransferase system"/>
    <property type="evidence" value="ECO:0007669"/>
    <property type="project" value="UniProtKB-KW"/>
</dbReference>
<evidence type="ECO:0008006" key="10">
    <source>
        <dbReference type="Google" id="ProtNLM"/>
    </source>
</evidence>
<dbReference type="GO" id="GO:0016740">
    <property type="term" value="F:transferase activity"/>
    <property type="evidence" value="ECO:0007669"/>
    <property type="project" value="UniProtKB-KW"/>
</dbReference>
<evidence type="ECO:0000256" key="1">
    <source>
        <dbReference type="ARBA" id="ARBA00022448"/>
    </source>
</evidence>
<feature type="active site" description="Tele-phosphohistidine intermediate" evidence="5">
    <location>
        <position position="75"/>
    </location>
</feature>
<dbReference type="OrthoDB" id="350602at2"/>
<reference evidence="8 9" key="1">
    <citation type="submission" date="2014-07" db="EMBL/GenBank/DDBJ databases">
        <title>Complete genome sequence of a moderately halophilic bacterium Terribacillus aidingensis MP602, isolated from Cryptomeria fortunei in Tianmu mountain in China.</title>
        <authorList>
            <person name="Wang Y."/>
            <person name="Lu P."/>
            <person name="Zhang L."/>
        </authorList>
    </citation>
    <scope>NUCLEOTIDE SEQUENCE [LARGE SCALE GENOMIC DNA]</scope>
    <source>
        <strain evidence="8 9">MP602</strain>
    </source>
</reference>
<keyword evidence="4" id="KW-0598">Phosphotransferase system</keyword>
<keyword evidence="3" id="KW-0808">Transferase</keyword>
<dbReference type="InterPro" id="IPR036542">
    <property type="entry name" value="PTS_IIA_lac/cel_sf"/>
</dbReference>
<dbReference type="PROSITE" id="PS51095">
    <property type="entry name" value="PTS_EIIA_TYPE_3"/>
    <property type="match status" value="1"/>
</dbReference>
<comment type="cofactor">
    <cofactor evidence="6">
        <name>Mg(2+)</name>
        <dbReference type="ChEBI" id="CHEBI:18420"/>
    </cofactor>
    <text evidence="6">Binds 1 Mg(2+) ion per trimer.</text>
</comment>
<evidence type="ECO:0000256" key="6">
    <source>
        <dbReference type="PIRSR" id="PIRSR000699-2"/>
    </source>
</evidence>
<keyword evidence="6" id="KW-0460">Magnesium</keyword>
<dbReference type="KEGG" id="tap:GZ22_16100"/>
<name>A0A075LPU8_9BACI</name>
<dbReference type="PANTHER" id="PTHR34382:SF7">
    <property type="entry name" value="PTS SYSTEM N,N'-DIACETYLCHITOBIOSE-SPECIFIC EIIA COMPONENT"/>
    <property type="match status" value="1"/>
</dbReference>
<evidence type="ECO:0000256" key="2">
    <source>
        <dbReference type="ARBA" id="ARBA00022597"/>
    </source>
</evidence>
<organism evidence="8 9">
    <name type="scientific">Terribacillus saccharophilus</name>
    <dbReference type="NCBI Taxonomy" id="361277"/>
    <lineage>
        <taxon>Bacteria</taxon>
        <taxon>Bacillati</taxon>
        <taxon>Bacillota</taxon>
        <taxon>Bacilli</taxon>
        <taxon>Bacillales</taxon>
        <taxon>Bacillaceae</taxon>
        <taxon>Terribacillus</taxon>
    </lineage>
</organism>
<proteinExistence type="predicted"/>
<dbReference type="EMBL" id="CP008876">
    <property type="protein sequence ID" value="AIF68002.1"/>
    <property type="molecule type" value="Genomic_DNA"/>
</dbReference>
<dbReference type="PIRSF" id="PIRSF000699">
    <property type="entry name" value="PTS_IILac_III"/>
    <property type="match status" value="1"/>
</dbReference>
<dbReference type="GO" id="GO:0046872">
    <property type="term" value="F:metal ion binding"/>
    <property type="evidence" value="ECO:0007669"/>
    <property type="project" value="UniProtKB-KW"/>
</dbReference>
<evidence type="ECO:0000256" key="5">
    <source>
        <dbReference type="PIRSR" id="PIRSR000699-1"/>
    </source>
</evidence>
<keyword evidence="2" id="KW-0762">Sugar transport</keyword>
<dbReference type="Pfam" id="PF02255">
    <property type="entry name" value="PTS_IIA"/>
    <property type="match status" value="1"/>
</dbReference>
<gene>
    <name evidence="8" type="ORF">GZ22_16100</name>
</gene>
<dbReference type="Gene3D" id="1.20.58.80">
    <property type="entry name" value="Phosphotransferase system, lactose/cellobiose-type IIA subunit"/>
    <property type="match status" value="1"/>
</dbReference>
<evidence type="ECO:0000313" key="8">
    <source>
        <dbReference type="EMBL" id="AIF68002.1"/>
    </source>
</evidence>